<feature type="compositionally biased region" description="Polar residues" evidence="2">
    <location>
        <begin position="9"/>
        <end position="18"/>
    </location>
</feature>
<feature type="region of interest" description="Disordered" evidence="2">
    <location>
        <begin position="140"/>
        <end position="204"/>
    </location>
</feature>
<evidence type="ECO:0000259" key="3">
    <source>
        <dbReference type="PROSITE" id="PS50157"/>
    </source>
</evidence>
<dbReference type="GO" id="GO:0008270">
    <property type="term" value="F:zinc ion binding"/>
    <property type="evidence" value="ECO:0007669"/>
    <property type="project" value="UniProtKB-KW"/>
</dbReference>
<organism evidence="4 5">
    <name type="scientific">Folsomia candida</name>
    <name type="common">Springtail</name>
    <dbReference type="NCBI Taxonomy" id="158441"/>
    <lineage>
        <taxon>Eukaryota</taxon>
        <taxon>Metazoa</taxon>
        <taxon>Ecdysozoa</taxon>
        <taxon>Arthropoda</taxon>
        <taxon>Hexapoda</taxon>
        <taxon>Collembola</taxon>
        <taxon>Entomobryomorpha</taxon>
        <taxon>Isotomoidea</taxon>
        <taxon>Isotomidae</taxon>
        <taxon>Proisotominae</taxon>
        <taxon>Folsomia</taxon>
    </lineage>
</organism>
<feature type="region of interest" description="Disordered" evidence="2">
    <location>
        <begin position="281"/>
        <end position="337"/>
    </location>
</feature>
<feature type="compositionally biased region" description="Basic and acidic residues" evidence="2">
    <location>
        <begin position="696"/>
        <end position="706"/>
    </location>
</feature>
<dbReference type="EMBL" id="LNIX01000002">
    <property type="protein sequence ID" value="OXA60458.1"/>
    <property type="molecule type" value="Genomic_DNA"/>
</dbReference>
<dbReference type="InterPro" id="IPR013087">
    <property type="entry name" value="Znf_C2H2_type"/>
</dbReference>
<evidence type="ECO:0000313" key="5">
    <source>
        <dbReference type="Proteomes" id="UP000198287"/>
    </source>
</evidence>
<keyword evidence="1" id="KW-0862">Zinc</keyword>
<keyword evidence="5" id="KW-1185">Reference proteome</keyword>
<feature type="compositionally biased region" description="Low complexity" evidence="2">
    <location>
        <begin position="664"/>
        <end position="675"/>
    </location>
</feature>
<accession>A0A226ETB9</accession>
<feature type="compositionally biased region" description="Basic residues" evidence="2">
    <location>
        <begin position="784"/>
        <end position="810"/>
    </location>
</feature>
<feature type="compositionally biased region" description="Basic residues" evidence="2">
    <location>
        <begin position="417"/>
        <end position="448"/>
    </location>
</feature>
<feature type="compositionally biased region" description="Low complexity" evidence="2">
    <location>
        <begin position="141"/>
        <end position="190"/>
    </location>
</feature>
<protein>
    <recommendedName>
        <fullName evidence="3">C2H2-type domain-containing protein</fullName>
    </recommendedName>
</protein>
<feature type="region of interest" description="Disordered" evidence="2">
    <location>
        <begin position="1"/>
        <end position="29"/>
    </location>
</feature>
<evidence type="ECO:0000313" key="4">
    <source>
        <dbReference type="EMBL" id="OXA60458.1"/>
    </source>
</evidence>
<feature type="compositionally biased region" description="Polar residues" evidence="2">
    <location>
        <begin position="247"/>
        <end position="259"/>
    </location>
</feature>
<keyword evidence="1" id="KW-0479">Metal-binding</keyword>
<comment type="caution">
    <text evidence="4">The sequence shown here is derived from an EMBL/GenBank/DDBJ whole genome shotgun (WGS) entry which is preliminary data.</text>
</comment>
<feature type="domain" description="C2H2-type" evidence="3">
    <location>
        <begin position="1261"/>
        <end position="1284"/>
    </location>
</feature>
<feature type="region of interest" description="Disordered" evidence="2">
    <location>
        <begin position="396"/>
        <end position="461"/>
    </location>
</feature>
<evidence type="ECO:0000256" key="2">
    <source>
        <dbReference type="SAM" id="MobiDB-lite"/>
    </source>
</evidence>
<feature type="compositionally biased region" description="Basic and acidic residues" evidence="2">
    <location>
        <begin position="717"/>
        <end position="729"/>
    </location>
</feature>
<feature type="compositionally biased region" description="Low complexity" evidence="2">
    <location>
        <begin position="906"/>
        <end position="919"/>
    </location>
</feature>
<gene>
    <name evidence="4" type="ORF">Fcan01_04519</name>
</gene>
<dbReference type="PANTHER" id="PTHR48125:SF10">
    <property type="entry name" value="OS12G0136300 PROTEIN"/>
    <property type="match status" value="1"/>
</dbReference>
<feature type="compositionally biased region" description="Basic and acidic residues" evidence="2">
    <location>
        <begin position="291"/>
        <end position="312"/>
    </location>
</feature>
<feature type="region of interest" description="Disordered" evidence="2">
    <location>
        <begin position="229"/>
        <end position="259"/>
    </location>
</feature>
<name>A0A226ETB9_FOLCA</name>
<keyword evidence="1" id="KW-0863">Zinc-finger</keyword>
<proteinExistence type="predicted"/>
<reference evidence="4 5" key="1">
    <citation type="submission" date="2015-12" db="EMBL/GenBank/DDBJ databases">
        <title>The genome of Folsomia candida.</title>
        <authorList>
            <person name="Faddeeva A."/>
            <person name="Derks M.F."/>
            <person name="Anvar Y."/>
            <person name="Smit S."/>
            <person name="Van Straalen N."/>
            <person name="Roelofs D."/>
        </authorList>
    </citation>
    <scope>NUCLEOTIDE SEQUENCE [LARGE SCALE GENOMIC DNA]</scope>
    <source>
        <strain evidence="4 5">VU population</strain>
        <tissue evidence="4">Whole body</tissue>
    </source>
</reference>
<dbReference type="SMART" id="SM00355">
    <property type="entry name" value="ZnF_C2H2"/>
    <property type="match status" value="3"/>
</dbReference>
<dbReference type="PROSITE" id="PS00028">
    <property type="entry name" value="ZINC_FINGER_C2H2_1"/>
    <property type="match status" value="1"/>
</dbReference>
<feature type="region of interest" description="Disordered" evidence="2">
    <location>
        <begin position="895"/>
        <end position="920"/>
    </location>
</feature>
<feature type="compositionally biased region" description="Low complexity" evidence="2">
    <location>
        <begin position="600"/>
        <end position="611"/>
    </location>
</feature>
<dbReference type="PANTHER" id="PTHR48125">
    <property type="entry name" value="LP07818P1"/>
    <property type="match status" value="1"/>
</dbReference>
<dbReference type="PROSITE" id="PS50157">
    <property type="entry name" value="ZINC_FINGER_C2H2_2"/>
    <property type="match status" value="1"/>
</dbReference>
<feature type="region of interest" description="Disordered" evidence="2">
    <location>
        <begin position="530"/>
        <end position="735"/>
    </location>
</feature>
<feature type="compositionally biased region" description="Basic residues" evidence="2">
    <location>
        <begin position="1006"/>
        <end position="1015"/>
    </location>
</feature>
<dbReference type="Proteomes" id="UP000198287">
    <property type="component" value="Unassembled WGS sequence"/>
</dbReference>
<sequence length="1326" mass="145483">MPDGVRNNGIDNSISVKNFLSGGDDEEEEGNIPRIITSMDTNGGVMTPISGENDVGKIKGRNNKLPLTAPNSLNLFDLIKTGAMVGEKNGNSSPKLRLSSGPRDSDYVILVLNQKQREDDEVNMLIDRLRENGVTCLFMKNNGTNNNTTTAKSPTPSSLLMPPLDEVPEVVTTTTTSSSSPTKSPLFLSSPDRKSPEKVQNGKSSCGCLCKCNGGGVCVSRTCLQISSSGGSAISDKKGNLGVPPKVSTNSSSNHSQTLKETISVPPLILRLPIPVLNITPKDSQPVSEKSVAEKVKEEEEVKTLDDVEEKVLPPPEEVDPPTLSSNKRKRKRRRKYPYVVRKPVKKRRVAYDELNVESSSAPITSELDTTEIGGLSPELSPAAEAEVTLITPPIVAFTSSPPTTQKPKRVQNIIKPKAKLGRPPKSKSKPKPRPKHVKLTPGRKSKSKLNGLSPSSSLPVIQSQPLLLSSSSSSDDPYVFIPDEFDDFEPVPKLFSPKSGRKNGLCSPNNGFVSVPSSSPTILSVPLSSLSPTRLNQPLISPSAPPTIPPKKEKEPPKIEVPIASPPPPPTIPVKKEKEPPKIEAPIASPPPPPKEESSNPTTTTTSLSSELKKKTKRKRKNEVCQLLQWAIISPRPSTPRSTLITAFLPKESATKDATKDQSSPSASLTSPSTIPLPPPPPPPPPISDITPPSNEEKKKGDKETFVQSSTSIAHAAEDRATQHRDDDTTPLAQLLEKDKLKEVVQEEIKEDKAVVDLDKDGVVLINNDSMPLPFVRVPWGGRRGKGKVVKRKRKKRSELHYKKSKKSKISNSNKSCVQHKEISNLLREKEEVKAGESGNVNEKGRVLSPKKLGKPLSTMDKDHTPNLREDAEKIIKLEDVVDNDAGVITKCESSIKGESSESAPPSTELLPTELPTPIQKMLPPPTKVAVDEVWKVPADPVPSTSGASTTDSPQVPNNFLDAMQLRRPSFYSLIAGNVRNNMENFLDGRPASSTSGEGGNSGAKTKRKRRPRPRNGFLLHHGDNFPEDPEAPYKLHLATQIILKLNRRRSKFKPKEDKGKSLLSYLKLVPKRVSRTSKASAPVAIPEDSITENVPTEEEMNARITSVFSGEWVQPRNYVCNICGHVEKDFWDMVHHKGEIHPGIVVTHVELPDMPPEGFRVPPPIPSSASVPTTPPPCTKCSATFSTYPDLHLHIFECAGNTTWLNELKEETQPQRKKKSKRKRGFNRFKRRLSNTPRKCNPRLKTESSPHKRRTVDVFKCEFCTREFKTEGWLKNHLTTHSLPISIPLDKLKQSLPQRASSTIGRRSVVQNLLANGNFKNVKD</sequence>
<feature type="region of interest" description="Disordered" evidence="2">
    <location>
        <begin position="987"/>
        <end position="1027"/>
    </location>
</feature>
<dbReference type="OrthoDB" id="6382392at2759"/>
<evidence type="ECO:0000256" key="1">
    <source>
        <dbReference type="PROSITE-ProRule" id="PRU00042"/>
    </source>
</evidence>
<feature type="region of interest" description="Disordered" evidence="2">
    <location>
        <begin position="782"/>
        <end position="869"/>
    </location>
</feature>
<feature type="compositionally biased region" description="Basic and acidic residues" evidence="2">
    <location>
        <begin position="820"/>
        <end position="836"/>
    </location>
</feature>
<feature type="compositionally biased region" description="Polar residues" evidence="2">
    <location>
        <begin position="530"/>
        <end position="541"/>
    </location>
</feature>
<feature type="compositionally biased region" description="Pro residues" evidence="2">
    <location>
        <begin position="676"/>
        <end position="688"/>
    </location>
</feature>
<feature type="compositionally biased region" description="Basic residues" evidence="2">
    <location>
        <begin position="327"/>
        <end position="337"/>
    </location>
</feature>